<dbReference type="AlphaFoldDB" id="A0A7S3IA38"/>
<dbReference type="GO" id="GO:0016787">
    <property type="term" value="F:hydrolase activity"/>
    <property type="evidence" value="ECO:0007669"/>
    <property type="project" value="UniProtKB-KW"/>
</dbReference>
<dbReference type="EMBL" id="HBIE01037264">
    <property type="protein sequence ID" value="CAE0316380.1"/>
    <property type="molecule type" value="Transcribed_RNA"/>
</dbReference>
<dbReference type="InterPro" id="IPR029052">
    <property type="entry name" value="Metallo-depent_PP-like"/>
</dbReference>
<dbReference type="PANTHER" id="PTHR10340:SF57">
    <property type="entry name" value="METALLOPHOS DOMAIN-CONTAINING PROTEIN"/>
    <property type="match status" value="1"/>
</dbReference>
<organism evidence="4">
    <name type="scientific">Favella ehrenbergii</name>
    <dbReference type="NCBI Taxonomy" id="182087"/>
    <lineage>
        <taxon>Eukaryota</taxon>
        <taxon>Sar</taxon>
        <taxon>Alveolata</taxon>
        <taxon>Ciliophora</taxon>
        <taxon>Intramacronucleata</taxon>
        <taxon>Spirotrichea</taxon>
        <taxon>Choreotrichia</taxon>
        <taxon>Tintinnida</taxon>
        <taxon>Xystonellidae</taxon>
        <taxon>Favella</taxon>
    </lineage>
</organism>
<dbReference type="Gene3D" id="3.60.21.10">
    <property type="match status" value="1"/>
</dbReference>
<dbReference type="Pfam" id="PF19272">
    <property type="entry name" value="ASMase_C"/>
    <property type="match status" value="1"/>
</dbReference>
<reference evidence="4" key="1">
    <citation type="submission" date="2021-01" db="EMBL/GenBank/DDBJ databases">
        <authorList>
            <person name="Corre E."/>
            <person name="Pelletier E."/>
            <person name="Niang G."/>
            <person name="Scheremetjew M."/>
            <person name="Finn R."/>
            <person name="Kale V."/>
            <person name="Holt S."/>
            <person name="Cochrane G."/>
            <person name="Meng A."/>
            <person name="Brown T."/>
            <person name="Cohen L."/>
        </authorList>
    </citation>
    <scope>NUCLEOTIDE SEQUENCE</scope>
    <source>
        <strain evidence="4">Fehren 1</strain>
    </source>
</reference>
<evidence type="ECO:0000256" key="2">
    <source>
        <dbReference type="ARBA" id="ARBA00023180"/>
    </source>
</evidence>
<dbReference type="PANTHER" id="PTHR10340">
    <property type="entry name" value="SPHINGOMYELIN PHOSPHODIESTERASE"/>
    <property type="match status" value="1"/>
</dbReference>
<sequence length="238" mass="27112">MFAWLEQELLDAEAEGGLAFIISHYTPNQCQHQFGSRYRALMERFQSTIRFTLHGHTHTTYYEVVQSYSNPGTPLMLANVAGSVTTYSVQNPSYMIIELDQETMLPVNMYSYALDIERANAEGHPTWELIHDYKEAYGMTDLSPWSMKALSERFLSDADVAAEFTWNQHAQRGSKPTEVDQKGLYCLTSSSEMWEQHECLNTELDGLRSKHGLGFGMWTLQGAADRLVGSWIDVSFQN</sequence>
<keyword evidence="2" id="KW-0325">Glycoprotein</keyword>
<evidence type="ECO:0000256" key="1">
    <source>
        <dbReference type="ARBA" id="ARBA00022801"/>
    </source>
</evidence>
<keyword evidence="1" id="KW-0378">Hydrolase</keyword>
<accession>A0A7S3IA38</accession>
<dbReference type="InterPro" id="IPR045473">
    <property type="entry name" value="ASM_C"/>
</dbReference>
<evidence type="ECO:0000259" key="3">
    <source>
        <dbReference type="Pfam" id="PF19272"/>
    </source>
</evidence>
<feature type="domain" description="Sphingomyelin phosphodiesterase C-terminal" evidence="3">
    <location>
        <begin position="85"/>
        <end position="155"/>
    </location>
</feature>
<gene>
    <name evidence="4" type="ORF">FEHR0123_LOCUS11357</name>
</gene>
<proteinExistence type="predicted"/>
<evidence type="ECO:0000313" key="4">
    <source>
        <dbReference type="EMBL" id="CAE0316380.1"/>
    </source>
</evidence>
<name>A0A7S3IA38_9SPIT</name>
<dbReference type="SUPFAM" id="SSF56300">
    <property type="entry name" value="Metallo-dependent phosphatases"/>
    <property type="match status" value="1"/>
</dbReference>
<protein>
    <recommendedName>
        <fullName evidence="3">Sphingomyelin phosphodiesterase C-terminal domain-containing protein</fullName>
    </recommendedName>
</protein>